<dbReference type="PANTHER" id="PTHR34290:SF2">
    <property type="entry name" value="OS04G0668800 PROTEIN"/>
    <property type="match status" value="1"/>
</dbReference>
<evidence type="ECO:0000256" key="1">
    <source>
        <dbReference type="SAM" id="MobiDB-lite"/>
    </source>
</evidence>
<name>A0A2G9C9J1_9BURK</name>
<keyword evidence="3" id="KW-1185">Reference proteome</keyword>
<dbReference type="OrthoDB" id="5294764at2"/>
<evidence type="ECO:0000313" key="2">
    <source>
        <dbReference type="EMBL" id="PIM53045.1"/>
    </source>
</evidence>
<dbReference type="InterPro" id="IPR044691">
    <property type="entry name" value="DCC1_Trx"/>
</dbReference>
<feature type="region of interest" description="Disordered" evidence="1">
    <location>
        <begin position="154"/>
        <end position="183"/>
    </location>
</feature>
<gene>
    <name evidence="2" type="ORF">CS062_11705</name>
</gene>
<accession>A0A2G9C9J1</accession>
<feature type="compositionally biased region" description="Low complexity" evidence="1">
    <location>
        <begin position="165"/>
        <end position="183"/>
    </location>
</feature>
<dbReference type="Pfam" id="PF04134">
    <property type="entry name" value="DCC1-like"/>
    <property type="match status" value="1"/>
</dbReference>
<dbReference type="PANTHER" id="PTHR34290">
    <property type="entry name" value="SI:CH73-390P7.2"/>
    <property type="match status" value="1"/>
</dbReference>
<dbReference type="AlphaFoldDB" id="A0A2G9C9J1"/>
<organism evidence="2 3">
    <name type="scientific">Roseateles chitinivorans</name>
    <dbReference type="NCBI Taxonomy" id="2917965"/>
    <lineage>
        <taxon>Bacteria</taxon>
        <taxon>Pseudomonadati</taxon>
        <taxon>Pseudomonadota</taxon>
        <taxon>Betaproteobacteria</taxon>
        <taxon>Burkholderiales</taxon>
        <taxon>Sphaerotilaceae</taxon>
        <taxon>Roseateles</taxon>
    </lineage>
</organism>
<proteinExistence type="predicted"/>
<dbReference type="InterPro" id="IPR007263">
    <property type="entry name" value="DCC1-like"/>
</dbReference>
<protein>
    <submittedName>
        <fullName evidence="2">Thiol-disulfide oxidoreductase</fullName>
    </submittedName>
</protein>
<dbReference type="Proteomes" id="UP000231501">
    <property type="component" value="Unassembled WGS sequence"/>
</dbReference>
<evidence type="ECO:0000313" key="3">
    <source>
        <dbReference type="Proteomes" id="UP000231501"/>
    </source>
</evidence>
<dbReference type="EMBL" id="PEOG01000027">
    <property type="protein sequence ID" value="PIM53045.1"/>
    <property type="molecule type" value="Genomic_DNA"/>
</dbReference>
<comment type="caution">
    <text evidence="2">The sequence shown here is derived from an EMBL/GenBank/DDBJ whole genome shotgun (WGS) entry which is preliminary data.</text>
</comment>
<dbReference type="GO" id="GO:0015035">
    <property type="term" value="F:protein-disulfide reductase activity"/>
    <property type="evidence" value="ECO:0007669"/>
    <property type="project" value="InterPro"/>
</dbReference>
<sequence length="183" mass="19488">MQRDPGAYPLTLYFDGACPICNGEMRNLMLRDTAGLLRFVDIAAPGFAAFPSGTDMAALMGSLHGLRADGRLSTGSEVLRLAYRAVQLDGLVRFTELPGLRWLFDRAYPVVARHRYLVPKPLARLVLETALRRAAERRAGASACRAGACSIEARHDASTSPGDPARPSASTSSAATVPTGDAS</sequence>
<reference evidence="2 3" key="1">
    <citation type="submission" date="2017-11" db="EMBL/GenBank/DDBJ databases">
        <title>Draft genome sequence of Mitsuaria sp. HWN-4.</title>
        <authorList>
            <person name="Gundlapally S.R."/>
        </authorList>
    </citation>
    <scope>NUCLEOTIDE SEQUENCE [LARGE SCALE GENOMIC DNA]</scope>
    <source>
        <strain evidence="2 3">HWN-4</strain>
    </source>
</reference>